<comment type="caution">
    <text evidence="2">The sequence shown here is derived from an EMBL/GenBank/DDBJ whole genome shotgun (WGS) entry which is preliminary data.</text>
</comment>
<reference evidence="3" key="1">
    <citation type="journal article" date="2019" name="Int. J. Syst. Evol. Microbiol.">
        <title>The Global Catalogue of Microorganisms (GCM) 10K type strain sequencing project: providing services to taxonomists for standard genome sequencing and annotation.</title>
        <authorList>
            <consortium name="The Broad Institute Genomics Platform"/>
            <consortium name="The Broad Institute Genome Sequencing Center for Infectious Disease"/>
            <person name="Wu L."/>
            <person name="Ma J."/>
        </authorList>
    </citation>
    <scope>NUCLEOTIDE SEQUENCE [LARGE SCALE GENOMIC DNA]</scope>
    <source>
        <strain evidence="3">CCM 8875</strain>
    </source>
</reference>
<evidence type="ECO:0000313" key="3">
    <source>
        <dbReference type="Proteomes" id="UP001597302"/>
    </source>
</evidence>
<proteinExistence type="predicted"/>
<dbReference type="Proteomes" id="UP001597302">
    <property type="component" value="Unassembled WGS sequence"/>
</dbReference>
<dbReference type="RefSeq" id="WP_131578809.1">
    <property type="nucleotide sequence ID" value="NZ_CBCSAJ010000138.1"/>
</dbReference>
<dbReference type="EMBL" id="JBHTOQ010000018">
    <property type="protein sequence ID" value="MFD1481108.1"/>
    <property type="molecule type" value="Genomic_DNA"/>
</dbReference>
<accession>A0ABW4DWD1</accession>
<evidence type="ECO:0000256" key="1">
    <source>
        <dbReference type="SAM" id="MobiDB-lite"/>
    </source>
</evidence>
<name>A0ABW4DWD1_9RHOB</name>
<sequence>MTDTKTAILEARLDAQRRLLARLVAALDPAARQPVLDWLEQRDTLHDGQEDPGAVPTEGTGPALAISQEFRLIARLVGDRLHEVGQAEAGQA</sequence>
<protein>
    <submittedName>
        <fullName evidence="2">Uncharacterized protein</fullName>
    </submittedName>
</protein>
<keyword evidence="3" id="KW-1185">Reference proteome</keyword>
<feature type="region of interest" description="Disordered" evidence="1">
    <location>
        <begin position="42"/>
        <end position="61"/>
    </location>
</feature>
<evidence type="ECO:0000313" key="2">
    <source>
        <dbReference type="EMBL" id="MFD1481108.1"/>
    </source>
</evidence>
<organism evidence="2 3">
    <name type="scientific">Paracoccus nototheniae</name>
    <dbReference type="NCBI Taxonomy" id="2489002"/>
    <lineage>
        <taxon>Bacteria</taxon>
        <taxon>Pseudomonadati</taxon>
        <taxon>Pseudomonadota</taxon>
        <taxon>Alphaproteobacteria</taxon>
        <taxon>Rhodobacterales</taxon>
        <taxon>Paracoccaceae</taxon>
        <taxon>Paracoccus</taxon>
    </lineage>
</organism>
<gene>
    <name evidence="2" type="ORF">ACFQ5P_07370</name>
</gene>